<feature type="transmembrane region" description="Helical" evidence="9">
    <location>
        <begin position="233"/>
        <end position="254"/>
    </location>
</feature>
<comment type="subcellular location">
    <subcellularLocation>
        <location evidence="9">Cell inner membrane</location>
        <topology evidence="9">Multi-pass membrane protein</topology>
    </subcellularLocation>
    <subcellularLocation>
        <location evidence="1">Cell membrane</location>
        <topology evidence="1">Multi-pass membrane protein</topology>
    </subcellularLocation>
</comment>
<organism evidence="11 12">
    <name type="scientific">Noviherbaspirillum album</name>
    <dbReference type="NCBI Taxonomy" id="3080276"/>
    <lineage>
        <taxon>Bacteria</taxon>
        <taxon>Pseudomonadati</taxon>
        <taxon>Pseudomonadota</taxon>
        <taxon>Betaproteobacteria</taxon>
        <taxon>Burkholderiales</taxon>
        <taxon>Oxalobacteraceae</taxon>
        <taxon>Noviherbaspirillum</taxon>
    </lineage>
</organism>
<evidence type="ECO:0000256" key="1">
    <source>
        <dbReference type="ARBA" id="ARBA00004651"/>
    </source>
</evidence>
<feature type="transmembrane region" description="Helical" evidence="9">
    <location>
        <begin position="32"/>
        <end position="56"/>
    </location>
</feature>
<evidence type="ECO:0000256" key="2">
    <source>
        <dbReference type="ARBA" id="ARBA00007783"/>
    </source>
</evidence>
<dbReference type="InterPro" id="IPR013525">
    <property type="entry name" value="ABC2_TM"/>
</dbReference>
<evidence type="ECO:0000256" key="5">
    <source>
        <dbReference type="ARBA" id="ARBA00022692"/>
    </source>
</evidence>
<comment type="caution">
    <text evidence="11">The sequence shown here is derived from an EMBL/GenBank/DDBJ whole genome shotgun (WGS) entry which is preliminary data.</text>
</comment>
<evidence type="ECO:0000313" key="11">
    <source>
        <dbReference type="EMBL" id="MEC4719271.1"/>
    </source>
</evidence>
<feature type="transmembrane region" description="Helical" evidence="9">
    <location>
        <begin position="110"/>
        <end position="137"/>
    </location>
</feature>
<keyword evidence="4 9" id="KW-1003">Cell membrane</keyword>
<sequence length="265" mass="29510">MAVGMLRSVWSYRGFISGSVKREFQSRYRNSLLGAAWTVLNPLAMIVVYTVIFSQVMKAKLPGVDNSFAYSIYLCAGVLTWGLFVDIVSRAQNVFLEHANLIKKISFPKICLPIIVVLNAGISFAIIFTLFIAFLLLSGSFPGISFIAIFPVLAIQIGFAIGLGIIVGVLNVFFRDVGQFFSVLLQFWFWLTPVVYPTTILPEGVRGYLDLNPMATLVMAYQNILVHGKWPEWSTLVVPAVLSITLCAIGMRLFRRRVGEIVDEL</sequence>
<name>A0ABU6J772_9BURK</name>
<evidence type="ECO:0000313" key="12">
    <source>
        <dbReference type="Proteomes" id="UP001352263"/>
    </source>
</evidence>
<feature type="domain" description="ABC transmembrane type-2" evidence="10">
    <location>
        <begin position="33"/>
        <end position="257"/>
    </location>
</feature>
<dbReference type="PROSITE" id="PS51012">
    <property type="entry name" value="ABC_TM2"/>
    <property type="match status" value="1"/>
</dbReference>
<dbReference type="PANTHER" id="PTHR30413:SF10">
    <property type="entry name" value="CAPSULE POLYSACCHARIDE EXPORT INNER-MEMBRANE PROTEIN CTRC"/>
    <property type="match status" value="1"/>
</dbReference>
<dbReference type="InterPro" id="IPR047817">
    <property type="entry name" value="ABC2_TM_bact-type"/>
</dbReference>
<keyword evidence="8 9" id="KW-0472">Membrane</keyword>
<dbReference type="Proteomes" id="UP001352263">
    <property type="component" value="Unassembled WGS sequence"/>
</dbReference>
<keyword evidence="7" id="KW-0762">Sugar transport</keyword>
<dbReference type="EMBL" id="JAWIIV010000005">
    <property type="protein sequence ID" value="MEC4719271.1"/>
    <property type="molecule type" value="Genomic_DNA"/>
</dbReference>
<feature type="transmembrane region" description="Helical" evidence="9">
    <location>
        <begin position="68"/>
        <end position="89"/>
    </location>
</feature>
<evidence type="ECO:0000259" key="10">
    <source>
        <dbReference type="PROSITE" id="PS51012"/>
    </source>
</evidence>
<evidence type="ECO:0000256" key="4">
    <source>
        <dbReference type="ARBA" id="ARBA00022475"/>
    </source>
</evidence>
<evidence type="ECO:0000256" key="8">
    <source>
        <dbReference type="ARBA" id="ARBA00023136"/>
    </source>
</evidence>
<proteinExistence type="inferred from homology"/>
<keyword evidence="3 9" id="KW-0813">Transport</keyword>
<protein>
    <recommendedName>
        <fullName evidence="9">Transport permease protein</fullName>
    </recommendedName>
</protein>
<gene>
    <name evidence="11" type="ORF">RY831_08935</name>
</gene>
<evidence type="ECO:0000256" key="3">
    <source>
        <dbReference type="ARBA" id="ARBA00022448"/>
    </source>
</evidence>
<dbReference type="PANTHER" id="PTHR30413">
    <property type="entry name" value="INNER MEMBRANE TRANSPORT PERMEASE"/>
    <property type="match status" value="1"/>
</dbReference>
<keyword evidence="5 9" id="KW-0812">Transmembrane</keyword>
<comment type="caution">
    <text evidence="9">Lacks conserved residue(s) required for the propagation of feature annotation.</text>
</comment>
<reference evidence="11 12" key="1">
    <citation type="submission" date="2023-10" db="EMBL/GenBank/DDBJ databases">
        <title>Noviherbaspirillum sp. CPCC 100848 genome assembly.</title>
        <authorList>
            <person name="Li X.Y."/>
            <person name="Fang X.M."/>
        </authorList>
    </citation>
    <scope>NUCLEOTIDE SEQUENCE [LARGE SCALE GENOMIC DNA]</scope>
    <source>
        <strain evidence="11 12">CPCC 100848</strain>
    </source>
</reference>
<evidence type="ECO:0000256" key="7">
    <source>
        <dbReference type="ARBA" id="ARBA00023047"/>
    </source>
</evidence>
<dbReference type="Pfam" id="PF01061">
    <property type="entry name" value="ABC2_membrane"/>
    <property type="match status" value="1"/>
</dbReference>
<evidence type="ECO:0000256" key="6">
    <source>
        <dbReference type="ARBA" id="ARBA00022989"/>
    </source>
</evidence>
<dbReference type="RefSeq" id="WP_326505981.1">
    <property type="nucleotide sequence ID" value="NZ_JAWIIV010000005.1"/>
</dbReference>
<evidence type="ECO:0000256" key="9">
    <source>
        <dbReference type="RuleBase" id="RU361157"/>
    </source>
</evidence>
<feature type="transmembrane region" description="Helical" evidence="9">
    <location>
        <begin position="143"/>
        <end position="170"/>
    </location>
</feature>
<keyword evidence="12" id="KW-1185">Reference proteome</keyword>
<keyword evidence="7" id="KW-0625">Polysaccharide transport</keyword>
<comment type="similarity">
    <text evidence="2 9">Belongs to the ABC-2 integral membrane protein family.</text>
</comment>
<accession>A0ABU6J772</accession>
<keyword evidence="6 9" id="KW-1133">Transmembrane helix</keyword>